<feature type="compositionally biased region" description="Low complexity" evidence="1">
    <location>
        <begin position="144"/>
        <end position="178"/>
    </location>
</feature>
<dbReference type="EMBL" id="ML996572">
    <property type="protein sequence ID" value="KAF2758152.1"/>
    <property type="molecule type" value="Genomic_DNA"/>
</dbReference>
<feature type="compositionally biased region" description="Polar residues" evidence="1">
    <location>
        <begin position="1"/>
        <end position="12"/>
    </location>
</feature>
<feature type="compositionally biased region" description="Polar residues" evidence="1">
    <location>
        <begin position="279"/>
        <end position="312"/>
    </location>
</feature>
<feature type="region of interest" description="Disordered" evidence="1">
    <location>
        <begin position="1"/>
        <end position="405"/>
    </location>
</feature>
<feature type="compositionally biased region" description="Gly residues" evidence="1">
    <location>
        <begin position="567"/>
        <end position="593"/>
    </location>
</feature>
<dbReference type="GeneID" id="54482267"/>
<feature type="compositionally biased region" description="Polar residues" evidence="1">
    <location>
        <begin position="393"/>
        <end position="405"/>
    </location>
</feature>
<feature type="region of interest" description="Disordered" evidence="1">
    <location>
        <begin position="464"/>
        <end position="510"/>
    </location>
</feature>
<feature type="compositionally biased region" description="Polar residues" evidence="1">
    <location>
        <begin position="236"/>
        <end position="249"/>
    </location>
</feature>
<evidence type="ECO:0000313" key="3">
    <source>
        <dbReference type="EMBL" id="KAF2758152.1"/>
    </source>
</evidence>
<dbReference type="InterPro" id="IPR014840">
    <property type="entry name" value="HRD"/>
</dbReference>
<gene>
    <name evidence="3" type="ORF">EJ05DRAFT_379176</name>
</gene>
<feature type="compositionally biased region" description="Polar residues" evidence="1">
    <location>
        <begin position="188"/>
        <end position="200"/>
    </location>
</feature>
<reference evidence="3" key="1">
    <citation type="journal article" date="2020" name="Stud. Mycol.">
        <title>101 Dothideomycetes genomes: a test case for predicting lifestyles and emergence of pathogens.</title>
        <authorList>
            <person name="Haridas S."/>
            <person name="Albert R."/>
            <person name="Binder M."/>
            <person name="Bloem J."/>
            <person name="Labutti K."/>
            <person name="Salamov A."/>
            <person name="Andreopoulos B."/>
            <person name="Baker S."/>
            <person name="Barry K."/>
            <person name="Bills G."/>
            <person name="Bluhm B."/>
            <person name="Cannon C."/>
            <person name="Castanera R."/>
            <person name="Culley D."/>
            <person name="Daum C."/>
            <person name="Ezra D."/>
            <person name="Gonzalez J."/>
            <person name="Henrissat B."/>
            <person name="Kuo A."/>
            <person name="Liang C."/>
            <person name="Lipzen A."/>
            <person name="Lutzoni F."/>
            <person name="Magnuson J."/>
            <person name="Mondo S."/>
            <person name="Nolan M."/>
            <person name="Ohm R."/>
            <person name="Pangilinan J."/>
            <person name="Park H.-J."/>
            <person name="Ramirez L."/>
            <person name="Alfaro M."/>
            <person name="Sun H."/>
            <person name="Tritt A."/>
            <person name="Yoshinaga Y."/>
            <person name="Zwiers L.-H."/>
            <person name="Turgeon B."/>
            <person name="Goodwin S."/>
            <person name="Spatafora J."/>
            <person name="Crous P."/>
            <person name="Grigoriev I."/>
        </authorList>
    </citation>
    <scope>NUCLEOTIDE SEQUENCE</scope>
    <source>
        <strain evidence="3">CBS 121739</strain>
    </source>
</reference>
<name>A0A6A6W5J7_9PEZI</name>
<evidence type="ECO:0000259" key="2">
    <source>
        <dbReference type="Pfam" id="PF08729"/>
    </source>
</evidence>
<dbReference type="RefSeq" id="XP_033600603.1">
    <property type="nucleotide sequence ID" value="XM_033741213.1"/>
</dbReference>
<dbReference type="OrthoDB" id="5576775at2759"/>
<protein>
    <submittedName>
        <fullName evidence="3">HPC2-domain-containing protein</fullName>
    </submittedName>
</protein>
<feature type="region of interest" description="Disordered" evidence="1">
    <location>
        <begin position="550"/>
        <end position="606"/>
    </location>
</feature>
<feature type="domain" description="Hpc2-related" evidence="2">
    <location>
        <begin position="503"/>
        <end position="543"/>
    </location>
</feature>
<evidence type="ECO:0000313" key="4">
    <source>
        <dbReference type="Proteomes" id="UP000799437"/>
    </source>
</evidence>
<sequence>MDSSPELSSPPRSISADVPSPATRPSRLSIDNNRGVADSNNPPNAATDAPVKKRPGCKKKEAVVKDETPKEKKTRKPRTPKDPNAPVQSRRRKTGSNVAAVDASEIKEEHASAASTSSHPPPAAANQTTPQPRQQQIDQYLPNHHSAQSHQPSQHDQQSQYHSVPQQSSYTSSSQASSRAHPQILHPQHQSPSQYSTSARVSEPLQHPSVTQYSAPAAATQPPRPASSGQHFDPIRSSNVEFSRPSHTASSIPPISPPTQVVHRASASPSIHSLIDPNPTVNNVSQSMKYTPQSNISVTSAPVSPQANSRSHFASAATEPPKATQVVPASNAMDIDSEKDNVVRKPAAMKKSDSTGATNSAAPTPPTKPARAKEQPLPTGSGLLSGTPFGPVASSNGTSNGDSPAGTNIWLTFPLQGQNNVTINFAREVEKKYGFAALHPKIAAQKERKRQMAAAGAALEKASGVASNDDMSLDLSEPDSNVEMGGVDGGDASGINEEGKPRKRRKKVEDYDKEDDFIDDTELAWERQALMAKDGFFVYSGPLLTEGAKPTIEKADGTVRRGRGRGRGGATRGDGTTGRGGGPGSRGGRGSRGGTTVRKPRVTKAERALMEQEKQEREKLAANIAAKSALSYPGTGVMQ</sequence>
<organism evidence="3 4">
    <name type="scientific">Pseudovirgaria hyperparasitica</name>
    <dbReference type="NCBI Taxonomy" id="470096"/>
    <lineage>
        <taxon>Eukaryota</taxon>
        <taxon>Fungi</taxon>
        <taxon>Dikarya</taxon>
        <taxon>Ascomycota</taxon>
        <taxon>Pezizomycotina</taxon>
        <taxon>Dothideomycetes</taxon>
        <taxon>Dothideomycetes incertae sedis</taxon>
        <taxon>Acrospermales</taxon>
        <taxon>Acrospermaceae</taxon>
        <taxon>Pseudovirgaria</taxon>
    </lineage>
</organism>
<proteinExistence type="predicted"/>
<evidence type="ECO:0000256" key="1">
    <source>
        <dbReference type="SAM" id="MobiDB-lite"/>
    </source>
</evidence>
<accession>A0A6A6W5J7</accession>
<dbReference type="AlphaFoldDB" id="A0A6A6W5J7"/>
<feature type="compositionally biased region" description="Basic and acidic residues" evidence="1">
    <location>
        <begin position="58"/>
        <end position="71"/>
    </location>
</feature>
<dbReference type="Proteomes" id="UP000799437">
    <property type="component" value="Unassembled WGS sequence"/>
</dbReference>
<dbReference type="Pfam" id="PF08729">
    <property type="entry name" value="HUN"/>
    <property type="match status" value="1"/>
</dbReference>
<feature type="compositionally biased region" description="Low complexity" evidence="1">
    <location>
        <begin position="112"/>
        <end position="136"/>
    </location>
</feature>
<keyword evidence="4" id="KW-1185">Reference proteome</keyword>